<reference evidence="13 14" key="1">
    <citation type="submission" date="2019-09" db="EMBL/GenBank/DDBJ databases">
        <title>Genome sequence and assembly of Adhaeribacter sp.</title>
        <authorList>
            <person name="Chhetri G."/>
        </authorList>
    </citation>
    <scope>NUCLEOTIDE SEQUENCE [LARGE SCALE GENOMIC DNA]</scope>
    <source>
        <strain evidence="13 14">DK36</strain>
    </source>
</reference>
<feature type="signal peptide" evidence="10">
    <location>
        <begin position="1"/>
        <end position="32"/>
    </location>
</feature>
<evidence type="ECO:0000256" key="10">
    <source>
        <dbReference type="SAM" id="SignalP"/>
    </source>
</evidence>
<evidence type="ECO:0000256" key="8">
    <source>
        <dbReference type="PROSITE-ProRule" id="PRU01360"/>
    </source>
</evidence>
<dbReference type="Gene3D" id="2.40.170.20">
    <property type="entry name" value="TonB-dependent receptor, beta-barrel domain"/>
    <property type="match status" value="1"/>
</dbReference>
<dbReference type="GO" id="GO:0009279">
    <property type="term" value="C:cell outer membrane"/>
    <property type="evidence" value="ECO:0007669"/>
    <property type="project" value="UniProtKB-SubCell"/>
</dbReference>
<keyword evidence="5 9" id="KW-0798">TonB box</keyword>
<comment type="similarity">
    <text evidence="8 9">Belongs to the TonB-dependent receptor family.</text>
</comment>
<dbReference type="Gene3D" id="2.60.40.1120">
    <property type="entry name" value="Carboxypeptidase-like, regulatory domain"/>
    <property type="match status" value="1"/>
</dbReference>
<evidence type="ECO:0000256" key="3">
    <source>
        <dbReference type="ARBA" id="ARBA00022452"/>
    </source>
</evidence>
<dbReference type="NCBIfam" id="TIGR04057">
    <property type="entry name" value="SusC_RagA_signa"/>
    <property type="match status" value="1"/>
</dbReference>
<dbReference type="InterPro" id="IPR023997">
    <property type="entry name" value="TonB-dep_OMP_SusC/RagA_CS"/>
</dbReference>
<evidence type="ECO:0000256" key="4">
    <source>
        <dbReference type="ARBA" id="ARBA00022692"/>
    </source>
</evidence>
<dbReference type="SUPFAM" id="SSF56935">
    <property type="entry name" value="Porins"/>
    <property type="match status" value="1"/>
</dbReference>
<dbReference type="InterPro" id="IPR039426">
    <property type="entry name" value="TonB-dep_rcpt-like"/>
</dbReference>
<evidence type="ECO:0000259" key="11">
    <source>
        <dbReference type="Pfam" id="PF00593"/>
    </source>
</evidence>
<evidence type="ECO:0000256" key="7">
    <source>
        <dbReference type="ARBA" id="ARBA00023237"/>
    </source>
</evidence>
<gene>
    <name evidence="13" type="ORF">F0145_03275</name>
</gene>
<feature type="domain" description="TonB-dependent receptor plug" evidence="12">
    <location>
        <begin position="127"/>
        <end position="232"/>
    </location>
</feature>
<keyword evidence="2 8" id="KW-0813">Transport</keyword>
<dbReference type="Pfam" id="PF00593">
    <property type="entry name" value="TonB_dep_Rec_b-barrel"/>
    <property type="match status" value="1"/>
</dbReference>
<evidence type="ECO:0000313" key="14">
    <source>
        <dbReference type="Proteomes" id="UP000323426"/>
    </source>
</evidence>
<keyword evidence="7 8" id="KW-0998">Cell outer membrane</keyword>
<comment type="subcellular location">
    <subcellularLocation>
        <location evidence="1 8">Cell outer membrane</location>
        <topology evidence="1 8">Multi-pass membrane protein</topology>
    </subcellularLocation>
</comment>
<dbReference type="NCBIfam" id="TIGR04056">
    <property type="entry name" value="OMP_RagA_SusC"/>
    <property type="match status" value="1"/>
</dbReference>
<accession>A0A5M6DRJ4</accession>
<dbReference type="EMBL" id="VWSF01000002">
    <property type="protein sequence ID" value="KAA5548872.1"/>
    <property type="molecule type" value="Genomic_DNA"/>
</dbReference>
<organism evidence="13 14">
    <name type="scientific">Adhaeribacter rhizoryzae</name>
    <dbReference type="NCBI Taxonomy" id="2607907"/>
    <lineage>
        <taxon>Bacteria</taxon>
        <taxon>Pseudomonadati</taxon>
        <taxon>Bacteroidota</taxon>
        <taxon>Cytophagia</taxon>
        <taxon>Cytophagales</taxon>
        <taxon>Hymenobacteraceae</taxon>
        <taxon>Adhaeribacter</taxon>
    </lineage>
</organism>
<keyword evidence="14" id="KW-1185">Reference proteome</keyword>
<dbReference type="InterPro" id="IPR008969">
    <property type="entry name" value="CarboxyPept-like_regulatory"/>
</dbReference>
<dbReference type="SUPFAM" id="SSF49464">
    <property type="entry name" value="Carboxypeptidase regulatory domain-like"/>
    <property type="match status" value="1"/>
</dbReference>
<keyword evidence="3 8" id="KW-1134">Transmembrane beta strand</keyword>
<evidence type="ECO:0000256" key="6">
    <source>
        <dbReference type="ARBA" id="ARBA00023136"/>
    </source>
</evidence>
<dbReference type="InterPro" id="IPR000531">
    <property type="entry name" value="Beta-barrel_TonB"/>
</dbReference>
<dbReference type="Pfam" id="PF13715">
    <property type="entry name" value="CarbopepD_reg_2"/>
    <property type="match status" value="1"/>
</dbReference>
<dbReference type="AlphaFoldDB" id="A0A5M6DRJ4"/>
<comment type="caution">
    <text evidence="13">The sequence shown here is derived from an EMBL/GenBank/DDBJ whole genome shotgun (WGS) entry which is preliminary data.</text>
</comment>
<feature type="domain" description="TonB-dependent receptor-like beta-barrel" evidence="11">
    <location>
        <begin position="398"/>
        <end position="949"/>
    </location>
</feature>
<dbReference type="PROSITE" id="PS52016">
    <property type="entry name" value="TONB_DEPENDENT_REC_3"/>
    <property type="match status" value="1"/>
</dbReference>
<dbReference type="InterPro" id="IPR023996">
    <property type="entry name" value="TonB-dep_OMP_SusC/RagA"/>
</dbReference>
<proteinExistence type="inferred from homology"/>
<evidence type="ECO:0000256" key="1">
    <source>
        <dbReference type="ARBA" id="ARBA00004571"/>
    </source>
</evidence>
<dbReference type="Proteomes" id="UP000323426">
    <property type="component" value="Unassembled WGS sequence"/>
</dbReference>
<evidence type="ECO:0000256" key="5">
    <source>
        <dbReference type="ARBA" id="ARBA00023077"/>
    </source>
</evidence>
<evidence type="ECO:0000313" key="13">
    <source>
        <dbReference type="EMBL" id="KAA5548872.1"/>
    </source>
</evidence>
<keyword evidence="10" id="KW-0732">Signal</keyword>
<evidence type="ECO:0000256" key="9">
    <source>
        <dbReference type="RuleBase" id="RU003357"/>
    </source>
</evidence>
<protein>
    <submittedName>
        <fullName evidence="13">SusC/RagA family TonB-linked outer membrane protein</fullName>
    </submittedName>
</protein>
<keyword evidence="4 8" id="KW-0812">Transmembrane</keyword>
<sequence>MVAPAGQSEKSKILKCVFAFLFLLFASSAAFAQKQVSGRVTAASDNSALPGVTVVVKGTNTGTSTDPDGRYSIEIPAGQDVLTFTFVGYTAQDVAVGNRTTVNVTLREDAKALEEVVVVGYGTQRREEVTAAVANVTQEEFRQSGARNALDLVQGKVAGLVITRSSSNPNTGVAIQLRGVGSINGGNSPLVVIDGIPGGNLDLLQQDDIESISVLKDGSAAAIYGTRANGGVILVTTKKGKAGKAQFDYNTYFRKEYERDRPDFMTAEQWRARVADKIWNRPDLGASTDWYGLLLNKKNLTQNHNLALSGGGENTTYRASIFYQDLQGIARENERKQYGGRISINHTGFQDRLSAQINLATNFNNANLLGGGGWESSLQRNPTQSLYNQDGTYFFEPTTTNQVARLAQETNKRQQQTSSADAKFSLETLKNLRASVFLAVQRNNILDGAYRLLASESSLENGDAPGGGYASRSTSLSNNYTFEPTIDYNTTIAGNHSLNAVVGYSYQYFVNEGFDGNNRGFVNDIFQENNLGTGSQLRLGKSGLGSFKNDNKLIAFFGRANYSFNNKYLLSLILRREGTSRFGANNKWGNFPAVSVGWNITNEDFMDAVTFIDNLKFRAGYGVTGNQEIGNYNSLVTLGGGGSYLFPDGIYRETYGPTRNPNPDLKWEEKHEINVGLDFSLLNNRLGGSIDVFQRRIVDLLGNYQSQQPPFVLDNINANVGTLVGKGIELTLNAQAMKVQDFTWNVDLIGSTASSRLESFSNDVYKAQERTFGGIPGPGAMGDAILTREGGKIGEFVGKRFAGFDDKGNWLFYKRDGSKVPANQINRSVDPNVTDLAVIGNAVPKYFASLTNDFRYKNLGLRVFLRGRFGYDILNAQAIQYGNTVAGTNVLNSAFGKYAELAGQSLQYSDYFIEKGDHLKVDEVTLSYDFKLNTSYVRNLRVYATGANLATITGYTGTDPDYIGVTGLGPGIQGLDIYPNTRSFLIGLSVGF</sequence>
<evidence type="ECO:0000256" key="2">
    <source>
        <dbReference type="ARBA" id="ARBA00022448"/>
    </source>
</evidence>
<dbReference type="InterPro" id="IPR037066">
    <property type="entry name" value="Plug_dom_sf"/>
</dbReference>
<dbReference type="Pfam" id="PF07715">
    <property type="entry name" value="Plug"/>
    <property type="match status" value="1"/>
</dbReference>
<evidence type="ECO:0000259" key="12">
    <source>
        <dbReference type="Pfam" id="PF07715"/>
    </source>
</evidence>
<dbReference type="InterPro" id="IPR036942">
    <property type="entry name" value="Beta-barrel_TonB_sf"/>
</dbReference>
<dbReference type="Gene3D" id="2.170.130.10">
    <property type="entry name" value="TonB-dependent receptor, plug domain"/>
    <property type="match status" value="1"/>
</dbReference>
<feature type="chain" id="PRO_5024307183" evidence="10">
    <location>
        <begin position="33"/>
        <end position="992"/>
    </location>
</feature>
<keyword evidence="6 8" id="KW-0472">Membrane</keyword>
<name>A0A5M6DRJ4_9BACT</name>
<dbReference type="InterPro" id="IPR012910">
    <property type="entry name" value="Plug_dom"/>
</dbReference>